<reference evidence="2" key="1">
    <citation type="submission" date="2019-09" db="EMBL/GenBank/DDBJ databases">
        <title>Characterisation of the sponge microbiome using genome-centric metagenomics.</title>
        <authorList>
            <person name="Engelberts J.P."/>
            <person name="Robbins S.J."/>
            <person name="De Goeij J.M."/>
            <person name="Aranda M."/>
            <person name="Bell S.C."/>
            <person name="Webster N.S."/>
        </authorList>
    </citation>
    <scope>NUCLEOTIDE SEQUENCE</scope>
    <source>
        <strain evidence="2">SB0664_bin_43</strain>
    </source>
</reference>
<gene>
    <name evidence="2" type="ORF">F4Y60_11840</name>
</gene>
<proteinExistence type="predicted"/>
<accession>A0A6B0Y151</accession>
<comment type="caution">
    <text evidence="2">The sequence shown here is derived from an EMBL/GenBank/DDBJ whole genome shotgun (WGS) entry which is preliminary data.</text>
</comment>
<evidence type="ECO:0000256" key="1">
    <source>
        <dbReference type="SAM" id="MobiDB-lite"/>
    </source>
</evidence>
<organism evidence="2">
    <name type="scientific">Boseongicola sp. SB0664_bin_43</name>
    <dbReference type="NCBI Taxonomy" id="2604844"/>
    <lineage>
        <taxon>Bacteria</taxon>
        <taxon>Pseudomonadati</taxon>
        <taxon>Pseudomonadota</taxon>
        <taxon>Alphaproteobacteria</taxon>
        <taxon>Rhodobacterales</taxon>
        <taxon>Paracoccaceae</taxon>
        <taxon>Boseongicola</taxon>
    </lineage>
</organism>
<name>A0A6B0Y151_9RHOB</name>
<feature type="region of interest" description="Disordered" evidence="1">
    <location>
        <begin position="349"/>
        <end position="372"/>
    </location>
</feature>
<evidence type="ECO:0000313" key="2">
    <source>
        <dbReference type="EMBL" id="MXY34754.1"/>
    </source>
</evidence>
<dbReference type="AlphaFoldDB" id="A0A6B0Y151"/>
<dbReference type="EMBL" id="VXRY01000483">
    <property type="protein sequence ID" value="MXY34754.1"/>
    <property type="molecule type" value="Genomic_DNA"/>
</dbReference>
<sequence>MSGLPYDELARHWAGLPLLVRLAQEGTELSSETVATILGARSVKGIGASLSGTRFTLGTAGIRMEEATVRRTVRGRSVWTAGPRIRQAMHVLEQERYKWTVGSRKDLSAGNAKPGEKGPVLVLRALKCRGNVYRIYEGMAELDEILDDESFWIEDAGRGSVGEIFVAGIEPGEDGREHPVPDGFGENGIWVRGAHDYDEPRVPGAIGTGRFSTMVAWIGEATWVERRLPLQDVHRQVAMVRADNSWRLSEDAIKQWRDVEPDTRFRYVSWIGARGLQGPSHAPPLRMRLRRWHEVVIGTKPGQRIVLREEGLRGDDARTTRRAVENWARRQGIAKTESIMVQEFRIARKQPRPIDPEPTDCEGGAVPSEIGQ</sequence>
<protein>
    <submittedName>
        <fullName evidence="2">Uncharacterized protein</fullName>
    </submittedName>
</protein>